<dbReference type="PROSITE" id="PS51186">
    <property type="entry name" value="GNAT"/>
    <property type="match status" value="1"/>
</dbReference>
<dbReference type="STRING" id="414048.SAMN04489864_105279"/>
<protein>
    <submittedName>
        <fullName evidence="2">ElaA protein</fullName>
    </submittedName>
</protein>
<organism evidence="2 3">
    <name type="scientific">Pedobacter insulae</name>
    <dbReference type="NCBI Taxonomy" id="414048"/>
    <lineage>
        <taxon>Bacteria</taxon>
        <taxon>Pseudomonadati</taxon>
        <taxon>Bacteroidota</taxon>
        <taxon>Sphingobacteriia</taxon>
        <taxon>Sphingobacteriales</taxon>
        <taxon>Sphingobacteriaceae</taxon>
        <taxon>Pedobacter</taxon>
    </lineage>
</organism>
<dbReference type="RefSeq" id="WP_090993840.1">
    <property type="nucleotide sequence ID" value="NZ_FOPP01000005.1"/>
</dbReference>
<dbReference type="Proteomes" id="UP000199666">
    <property type="component" value="Unassembled WGS sequence"/>
</dbReference>
<dbReference type="SUPFAM" id="SSF55729">
    <property type="entry name" value="Acyl-CoA N-acyltransferases (Nat)"/>
    <property type="match status" value="1"/>
</dbReference>
<reference evidence="2 3" key="1">
    <citation type="submission" date="2016-10" db="EMBL/GenBank/DDBJ databases">
        <authorList>
            <person name="de Groot N.N."/>
        </authorList>
    </citation>
    <scope>NUCLEOTIDE SEQUENCE [LARGE SCALE GENOMIC DNA]</scope>
    <source>
        <strain evidence="2 3">DSM 18684</strain>
    </source>
</reference>
<dbReference type="InterPro" id="IPR016181">
    <property type="entry name" value="Acyl_CoA_acyltransferase"/>
</dbReference>
<dbReference type="AlphaFoldDB" id="A0A1I2XJ19"/>
<dbReference type="Gene3D" id="3.40.630.30">
    <property type="match status" value="1"/>
</dbReference>
<evidence type="ECO:0000313" key="2">
    <source>
        <dbReference type="EMBL" id="SFH13498.1"/>
    </source>
</evidence>
<keyword evidence="3" id="KW-1185">Reference proteome</keyword>
<proteinExistence type="predicted"/>
<name>A0A1I2XJ19_9SPHI</name>
<dbReference type="CDD" id="cd04301">
    <property type="entry name" value="NAT_SF"/>
    <property type="match status" value="1"/>
</dbReference>
<feature type="domain" description="N-acetyltransferase" evidence="1">
    <location>
        <begin position="8"/>
        <end position="149"/>
    </location>
</feature>
<dbReference type="InterPro" id="IPR000182">
    <property type="entry name" value="GNAT_dom"/>
</dbReference>
<sequence length="149" mass="17173">MNLIWIYKAFDELTTRELYAILQLRNEVFVVEQNCVYEDIDNKDLESFHLMAFEDDRLAAYCRVLPPGISYEETSIGRVITSPSYRGKGIGVTLLERAIEKAVIAFAAKCIKIGAQLYLKKFYEGFGFVQTSEVYLEDGIEHIEMLRIQ</sequence>
<dbReference type="GO" id="GO:0016747">
    <property type="term" value="F:acyltransferase activity, transferring groups other than amino-acyl groups"/>
    <property type="evidence" value="ECO:0007669"/>
    <property type="project" value="InterPro"/>
</dbReference>
<dbReference type="OrthoDB" id="9796171at2"/>
<dbReference type="Pfam" id="PF13673">
    <property type="entry name" value="Acetyltransf_10"/>
    <property type="match status" value="1"/>
</dbReference>
<dbReference type="EMBL" id="FOPP01000005">
    <property type="protein sequence ID" value="SFH13498.1"/>
    <property type="molecule type" value="Genomic_DNA"/>
</dbReference>
<evidence type="ECO:0000259" key="1">
    <source>
        <dbReference type="PROSITE" id="PS51186"/>
    </source>
</evidence>
<accession>A0A1I2XJ19</accession>
<evidence type="ECO:0000313" key="3">
    <source>
        <dbReference type="Proteomes" id="UP000199666"/>
    </source>
</evidence>
<gene>
    <name evidence="2" type="ORF">SAMN04489864_105279</name>
</gene>